<name>A0ABW1EI16_9BACT</name>
<dbReference type="Proteomes" id="UP001596091">
    <property type="component" value="Unassembled WGS sequence"/>
</dbReference>
<protein>
    <submittedName>
        <fullName evidence="1">Uncharacterized protein</fullName>
    </submittedName>
</protein>
<comment type="caution">
    <text evidence="1">The sequence shown here is derived from an EMBL/GenBank/DDBJ whole genome shotgun (WGS) entry which is preliminary data.</text>
</comment>
<evidence type="ECO:0000313" key="1">
    <source>
        <dbReference type="EMBL" id="MFC5863931.1"/>
    </source>
</evidence>
<organism evidence="1 2">
    <name type="scientific">Acidicapsa dinghuensis</name>
    <dbReference type="NCBI Taxonomy" id="2218256"/>
    <lineage>
        <taxon>Bacteria</taxon>
        <taxon>Pseudomonadati</taxon>
        <taxon>Acidobacteriota</taxon>
        <taxon>Terriglobia</taxon>
        <taxon>Terriglobales</taxon>
        <taxon>Acidobacteriaceae</taxon>
        <taxon>Acidicapsa</taxon>
    </lineage>
</organism>
<evidence type="ECO:0000313" key="2">
    <source>
        <dbReference type="Proteomes" id="UP001596091"/>
    </source>
</evidence>
<accession>A0ABW1EI16</accession>
<gene>
    <name evidence="1" type="ORF">ACFPT7_16625</name>
</gene>
<dbReference type="EMBL" id="JBHSPH010000007">
    <property type="protein sequence ID" value="MFC5863931.1"/>
    <property type="molecule type" value="Genomic_DNA"/>
</dbReference>
<keyword evidence="2" id="KW-1185">Reference proteome</keyword>
<sequence length="103" mass="12073">MDSPGKLMTRDEMRRIATERIGTSGYELTFTDFCRLVQGPSYRQVLAGLLCTWFQYEIVGFDADTVIQSGLQETVSLQTLWLTIQSDKQKQYELYQRAMDFWR</sequence>
<dbReference type="RefSeq" id="WP_263342284.1">
    <property type="nucleotide sequence ID" value="NZ_JAGSYH010000010.1"/>
</dbReference>
<proteinExistence type="predicted"/>
<reference evidence="2" key="1">
    <citation type="journal article" date="2019" name="Int. J. Syst. Evol. Microbiol.">
        <title>The Global Catalogue of Microorganisms (GCM) 10K type strain sequencing project: providing services to taxonomists for standard genome sequencing and annotation.</title>
        <authorList>
            <consortium name="The Broad Institute Genomics Platform"/>
            <consortium name="The Broad Institute Genome Sequencing Center for Infectious Disease"/>
            <person name="Wu L."/>
            <person name="Ma J."/>
        </authorList>
    </citation>
    <scope>NUCLEOTIDE SEQUENCE [LARGE SCALE GENOMIC DNA]</scope>
    <source>
        <strain evidence="2">JCM 4087</strain>
    </source>
</reference>